<evidence type="ECO:0000313" key="3">
    <source>
        <dbReference type="Proteomes" id="UP000285604"/>
    </source>
</evidence>
<dbReference type="RefSeq" id="WP_119229809.1">
    <property type="nucleotide sequence ID" value="NZ_JBALJZ010000010.1"/>
</dbReference>
<protein>
    <submittedName>
        <fullName evidence="2">Uncharacterized protein</fullName>
    </submittedName>
</protein>
<gene>
    <name evidence="2" type="ORF">DXA63_12655</name>
</gene>
<comment type="caution">
    <text evidence="2">The sequence shown here is derived from an EMBL/GenBank/DDBJ whole genome shotgun (WGS) entry which is preliminary data.</text>
</comment>
<feature type="transmembrane region" description="Helical" evidence="1">
    <location>
        <begin position="45"/>
        <end position="69"/>
    </location>
</feature>
<name>A0AA92UKN0_9BACT</name>
<dbReference type="AlphaFoldDB" id="A0AA92UKN0"/>
<sequence length="273" mass="31596">MITDEQRESNALMFRELGRDTYQLHRHLVEVMGENAKAFRSKKGIILFILLVRVCGNLMGAIAILLQAVRTKGNLIFKLPLGLCLRGAMIDALTALYYDTQSEESAASHLEVTNLQYAKSLLERLEVYKDKVHSVSPDLDDDLAEHFYELGLEDNFLQYFDVEVKGQDLRVKPMKESKFRREGALVEGSYPNLKQMHDHLKTIPEYSEKAKRLYHYYKYFSQYEHFSELRFGDVKASFGEDNIHMPSAIKTLKDAVDLIFEHLRKENQAKPNI</sequence>
<evidence type="ECO:0000256" key="1">
    <source>
        <dbReference type="SAM" id="Phobius"/>
    </source>
</evidence>
<keyword evidence="1" id="KW-0472">Membrane</keyword>
<reference evidence="2 3" key="1">
    <citation type="submission" date="2018-08" db="EMBL/GenBank/DDBJ databases">
        <title>A genome reference for cultivated species of the human gut microbiota.</title>
        <authorList>
            <person name="Zou Y."/>
            <person name="Xue W."/>
            <person name="Luo G."/>
        </authorList>
    </citation>
    <scope>NUCLEOTIDE SEQUENCE [LARGE SCALE GENOMIC DNA]</scope>
    <source>
        <strain evidence="2 3">OF03-3</strain>
    </source>
</reference>
<organism evidence="2 3">
    <name type="scientific">Segatella copri</name>
    <dbReference type="NCBI Taxonomy" id="165179"/>
    <lineage>
        <taxon>Bacteria</taxon>
        <taxon>Pseudomonadati</taxon>
        <taxon>Bacteroidota</taxon>
        <taxon>Bacteroidia</taxon>
        <taxon>Bacteroidales</taxon>
        <taxon>Prevotellaceae</taxon>
        <taxon>Segatella</taxon>
    </lineage>
</organism>
<dbReference type="Proteomes" id="UP000285604">
    <property type="component" value="Unassembled WGS sequence"/>
</dbReference>
<proteinExistence type="predicted"/>
<evidence type="ECO:0000313" key="2">
    <source>
        <dbReference type="EMBL" id="RGX91564.1"/>
    </source>
</evidence>
<accession>A0AA92UKN0</accession>
<dbReference type="EMBL" id="QSCI01000073">
    <property type="protein sequence ID" value="RGX91564.1"/>
    <property type="molecule type" value="Genomic_DNA"/>
</dbReference>
<keyword evidence="1" id="KW-1133">Transmembrane helix</keyword>
<keyword evidence="1" id="KW-0812">Transmembrane</keyword>